<feature type="transmembrane region" description="Helical" evidence="4">
    <location>
        <begin position="189"/>
        <end position="208"/>
    </location>
</feature>
<dbReference type="InterPro" id="IPR016032">
    <property type="entry name" value="Sig_transdc_resp-reg_C-effctor"/>
</dbReference>
<evidence type="ECO:0000256" key="2">
    <source>
        <dbReference type="PROSITE-ProRule" id="PRU01091"/>
    </source>
</evidence>
<dbReference type="CDD" id="cd00383">
    <property type="entry name" value="trans_reg_C"/>
    <property type="match status" value="1"/>
</dbReference>
<evidence type="ECO:0000313" key="6">
    <source>
        <dbReference type="EMBL" id="MBA8889298.1"/>
    </source>
</evidence>
<dbReference type="Proteomes" id="UP000550401">
    <property type="component" value="Unassembled WGS sequence"/>
</dbReference>
<keyword evidence="1 2" id="KW-0238">DNA-binding</keyword>
<dbReference type="AlphaFoldDB" id="A0A839F6X7"/>
<dbReference type="InterPro" id="IPR036388">
    <property type="entry name" value="WH-like_DNA-bd_sf"/>
</dbReference>
<accession>A0A839F6X7</accession>
<comment type="caution">
    <text evidence="6">The sequence shown here is derived from an EMBL/GenBank/DDBJ whole genome shotgun (WGS) entry which is preliminary data.</text>
</comment>
<feature type="domain" description="OmpR/PhoB-type" evidence="5">
    <location>
        <begin position="3"/>
        <end position="101"/>
    </location>
</feature>
<evidence type="ECO:0000256" key="3">
    <source>
        <dbReference type="SAM" id="MobiDB-lite"/>
    </source>
</evidence>
<dbReference type="SUPFAM" id="SSF48452">
    <property type="entry name" value="TPR-like"/>
    <property type="match status" value="1"/>
</dbReference>
<proteinExistence type="predicted"/>
<dbReference type="GO" id="GO:0003677">
    <property type="term" value="F:DNA binding"/>
    <property type="evidence" value="ECO:0007669"/>
    <property type="project" value="UniProtKB-UniRule"/>
</dbReference>
<dbReference type="Gene3D" id="1.25.40.10">
    <property type="entry name" value="Tetratricopeptide repeat domain"/>
    <property type="match status" value="1"/>
</dbReference>
<name>A0A839F6X7_9GAMM</name>
<dbReference type="SMART" id="SM00862">
    <property type="entry name" value="Trans_reg_C"/>
    <property type="match status" value="1"/>
</dbReference>
<evidence type="ECO:0000313" key="7">
    <source>
        <dbReference type="Proteomes" id="UP000550401"/>
    </source>
</evidence>
<dbReference type="Gene3D" id="1.10.10.10">
    <property type="entry name" value="Winged helix-like DNA-binding domain superfamily/Winged helix DNA-binding domain"/>
    <property type="match status" value="1"/>
</dbReference>
<evidence type="ECO:0000259" key="5">
    <source>
        <dbReference type="PROSITE" id="PS51755"/>
    </source>
</evidence>
<dbReference type="GO" id="GO:0006355">
    <property type="term" value="P:regulation of DNA-templated transcription"/>
    <property type="evidence" value="ECO:0007669"/>
    <property type="project" value="InterPro"/>
</dbReference>
<dbReference type="EMBL" id="JACGXL010000006">
    <property type="protein sequence ID" value="MBA8889298.1"/>
    <property type="molecule type" value="Genomic_DNA"/>
</dbReference>
<feature type="DNA-binding region" description="OmpR/PhoB-type" evidence="2">
    <location>
        <begin position="3"/>
        <end position="101"/>
    </location>
</feature>
<organism evidence="6 7">
    <name type="scientific">Dokdonella fugitiva</name>
    <dbReference type="NCBI Taxonomy" id="328517"/>
    <lineage>
        <taxon>Bacteria</taxon>
        <taxon>Pseudomonadati</taxon>
        <taxon>Pseudomonadota</taxon>
        <taxon>Gammaproteobacteria</taxon>
        <taxon>Lysobacterales</taxon>
        <taxon>Rhodanobacteraceae</taxon>
        <taxon>Dokdonella</taxon>
    </lineage>
</organism>
<feature type="region of interest" description="Disordered" evidence="3">
    <location>
        <begin position="116"/>
        <end position="183"/>
    </location>
</feature>
<keyword evidence="4" id="KW-1133">Transmembrane helix</keyword>
<gene>
    <name evidence="6" type="ORF">FHW12_003541</name>
</gene>
<dbReference type="GO" id="GO:0000160">
    <property type="term" value="P:phosphorelay signal transduction system"/>
    <property type="evidence" value="ECO:0007669"/>
    <property type="project" value="InterPro"/>
</dbReference>
<sequence>MVNAVFRFGEFRLDTVKRELRRGDEPIDMPARVFACLAHLIEHRERAVPQSELIAAVWRRDNVSDTQLFQLILRARRLVGDSADRQEAIRTIAGFGYRWVVATTVEAIGDAGAAMPASLQERDPTRAVAAPAMTASSPMPGSHAADARADATNAALANVSPASPLPASSGDPRDARRAAPRTRRASRSALAGVLMVLALVSIAAALFLRHRAETAPVPAGTDATLHVAVRPLEVGSGADVAWVRLGGMDLVADRLRRAQLAVLPSEATLGVLTAGKADPDGATARLRRDAGIGLIVDGRVARDHAAWNVALHGALDGTRDVQASATDNDLVGALRRASDQLIVALGRDVPVEPADAASAERLQRVRAALLADDPASAKATLESIPDAQRDDGEARLLHAQVEQRLGHYEAAEQELTQLLERKPTSDDAYLRMRVFITRGSGRIRLGRAQEARADFDGALAAQGAGNYEHALGEAYLGRGASSTIANDYAAAADDLGRARVVLAQSGDRLAVARADLEWALLDSARGAATQAMPRYEAAARQFEAFAAMRPLKSALIGLQDVQLDQLQNHAALATSDRTWTLAAGGGDPLLLRVLTLMRARIQLACGQLRAVHDALAQIERGDQGYLQLSRDDLRIRVLRVELALAEGRHDDAAREAAPLPAALMAEGADDTLQAKANLWRQRVLPPTAAEPGVAIAPSTRTDAGSRAGAPYRRLAEAERALALGRPDDADRAWRQALDLADADGTPRTMAMVIESWAGALIARDRLGDAAALVGRVGAWAADDFDCALLQLRLAHALGEPTAWRSALAAARELAGERAIPAELTLAPAPREGKGDGGN</sequence>
<dbReference type="RefSeq" id="WP_182532336.1">
    <property type="nucleotide sequence ID" value="NZ_JACGXL010000006.1"/>
</dbReference>
<protein>
    <submittedName>
        <fullName evidence="6">DNA-binding winged helix-turn-helix (WHTH) protein/tetratricopeptide (TPR) repeat protein</fullName>
    </submittedName>
</protein>
<reference evidence="6 7" key="1">
    <citation type="submission" date="2020-07" db="EMBL/GenBank/DDBJ databases">
        <title>Genomic Encyclopedia of Type Strains, Phase IV (KMG-V): Genome sequencing to study the core and pangenomes of soil and plant-associated prokaryotes.</title>
        <authorList>
            <person name="Whitman W."/>
        </authorList>
    </citation>
    <scope>NUCLEOTIDE SEQUENCE [LARGE SCALE GENOMIC DNA]</scope>
    <source>
        <strain evidence="6 7">RH2WT43</strain>
    </source>
</reference>
<dbReference type="InterPro" id="IPR011990">
    <property type="entry name" value="TPR-like_helical_dom_sf"/>
</dbReference>
<evidence type="ECO:0000256" key="1">
    <source>
        <dbReference type="ARBA" id="ARBA00023125"/>
    </source>
</evidence>
<feature type="compositionally biased region" description="Low complexity" evidence="3">
    <location>
        <begin position="126"/>
        <end position="140"/>
    </location>
</feature>
<evidence type="ECO:0000256" key="4">
    <source>
        <dbReference type="SAM" id="Phobius"/>
    </source>
</evidence>
<keyword evidence="7" id="KW-1185">Reference proteome</keyword>
<dbReference type="InterPro" id="IPR001867">
    <property type="entry name" value="OmpR/PhoB-type_DNA-bd"/>
</dbReference>
<dbReference type="Pfam" id="PF00486">
    <property type="entry name" value="Trans_reg_C"/>
    <property type="match status" value="1"/>
</dbReference>
<keyword evidence="4" id="KW-0472">Membrane</keyword>
<dbReference type="PROSITE" id="PS51755">
    <property type="entry name" value="OMPR_PHOB"/>
    <property type="match status" value="1"/>
</dbReference>
<keyword evidence="4" id="KW-0812">Transmembrane</keyword>
<dbReference type="SUPFAM" id="SSF46894">
    <property type="entry name" value="C-terminal effector domain of the bipartite response regulators"/>
    <property type="match status" value="1"/>
</dbReference>